<comment type="catalytic activity">
    <reaction evidence="3">
        <text>3',5'-cyclic UMP + H2O = UMP + H(+)</text>
        <dbReference type="Rhea" id="RHEA:70575"/>
        <dbReference type="ChEBI" id="CHEBI:15377"/>
        <dbReference type="ChEBI" id="CHEBI:15378"/>
        <dbReference type="ChEBI" id="CHEBI:57865"/>
        <dbReference type="ChEBI" id="CHEBI:184387"/>
    </reaction>
    <physiologicalReaction direction="left-to-right" evidence="3">
        <dbReference type="Rhea" id="RHEA:70576"/>
    </physiologicalReaction>
</comment>
<evidence type="ECO:0000313" key="6">
    <source>
        <dbReference type="Proteomes" id="UP001141950"/>
    </source>
</evidence>
<dbReference type="Gene3D" id="1.10.10.10">
    <property type="entry name" value="Winged helix-like DNA-binding domain superfamily/Winged helix DNA-binding domain"/>
    <property type="match status" value="1"/>
</dbReference>
<dbReference type="InterPro" id="IPR036866">
    <property type="entry name" value="RibonucZ/Hydroxyglut_hydro"/>
</dbReference>
<dbReference type="SMART" id="SM00849">
    <property type="entry name" value="Lactamase_B"/>
    <property type="match status" value="1"/>
</dbReference>
<dbReference type="Proteomes" id="UP001141950">
    <property type="component" value="Unassembled WGS sequence"/>
</dbReference>
<dbReference type="CDD" id="cd07725">
    <property type="entry name" value="TTHA1429-like_MBL-fold"/>
    <property type="match status" value="1"/>
</dbReference>
<accession>A0A9X2S6T1</accession>
<evidence type="ECO:0000256" key="2">
    <source>
        <dbReference type="ARBA" id="ARBA00034301"/>
    </source>
</evidence>
<comment type="caution">
    <text evidence="5">The sequence shown here is derived from an EMBL/GenBank/DDBJ whole genome shotgun (WGS) entry which is preliminary data.</text>
</comment>
<comment type="function">
    <text evidence="2">Counteracts the endogenous Pycsar antiviral defense system. Phosphodiesterase that enables metal-dependent hydrolysis of host cyclic nucleotide Pycsar defense signals such as cCMP and cUMP.</text>
</comment>
<reference evidence="5" key="1">
    <citation type="submission" date="2022-08" db="EMBL/GenBank/DDBJ databases">
        <title>The genomic sequence of strain Paenibacillus sp. SCIV0701.</title>
        <authorList>
            <person name="Zhao H."/>
        </authorList>
    </citation>
    <scope>NUCLEOTIDE SEQUENCE</scope>
    <source>
        <strain evidence="5">SCIV0701</strain>
    </source>
</reference>
<keyword evidence="6" id="KW-1185">Reference proteome</keyword>
<protein>
    <submittedName>
        <fullName evidence="5">MBL fold metallo-hydrolase</fullName>
    </submittedName>
</protein>
<dbReference type="Pfam" id="PF21221">
    <property type="entry name" value="B_lactamase-like_C"/>
    <property type="match status" value="1"/>
</dbReference>
<organism evidence="5 6">
    <name type="scientific">Paenibacillus soyae</name>
    <dbReference type="NCBI Taxonomy" id="2969249"/>
    <lineage>
        <taxon>Bacteria</taxon>
        <taxon>Bacillati</taxon>
        <taxon>Bacillota</taxon>
        <taxon>Bacilli</taxon>
        <taxon>Bacillales</taxon>
        <taxon>Paenibacillaceae</taxon>
        <taxon>Paenibacillus</taxon>
    </lineage>
</organism>
<dbReference type="PANTHER" id="PTHR23131">
    <property type="entry name" value="ENDORIBONUCLEASE LACTB2"/>
    <property type="match status" value="1"/>
</dbReference>
<dbReference type="EMBL" id="JANIPJ010000001">
    <property type="protein sequence ID" value="MCR2802579.1"/>
    <property type="molecule type" value="Genomic_DNA"/>
</dbReference>
<comment type="catalytic activity">
    <reaction evidence="1">
        <text>3',5'-cyclic CMP + H2O = CMP + H(+)</text>
        <dbReference type="Rhea" id="RHEA:72675"/>
        <dbReference type="ChEBI" id="CHEBI:15377"/>
        <dbReference type="ChEBI" id="CHEBI:15378"/>
        <dbReference type="ChEBI" id="CHEBI:58003"/>
        <dbReference type="ChEBI" id="CHEBI:60377"/>
    </reaction>
    <physiologicalReaction direction="left-to-right" evidence="1">
        <dbReference type="Rhea" id="RHEA:72676"/>
    </physiologicalReaction>
</comment>
<gene>
    <name evidence="5" type="ORF">NQZ67_01670</name>
</gene>
<evidence type="ECO:0000256" key="1">
    <source>
        <dbReference type="ARBA" id="ARBA00034221"/>
    </source>
</evidence>
<dbReference type="RefSeq" id="WP_257442119.1">
    <property type="nucleotide sequence ID" value="NZ_JANIPJ010000001.1"/>
</dbReference>
<dbReference type="Gene3D" id="3.60.15.10">
    <property type="entry name" value="Ribonuclease Z/Hydroxyacylglutathione hydrolase-like"/>
    <property type="match status" value="1"/>
</dbReference>
<dbReference type="InterPro" id="IPR001279">
    <property type="entry name" value="Metallo-B-lactamas"/>
</dbReference>
<name>A0A9X2S6T1_9BACL</name>
<dbReference type="InterPro" id="IPR050662">
    <property type="entry name" value="Sec-metab_biosynth-thioest"/>
</dbReference>
<dbReference type="PANTHER" id="PTHR23131:SF4">
    <property type="entry name" value="METALLO-BETA-LACTAMASE SUPERFAMILY POTEIN"/>
    <property type="match status" value="1"/>
</dbReference>
<sequence length="338" mass="38320">MNETIVELTNGWVQVKVPLPFSLKWVNSYLVPEEEGYTLIDPGLGTEEAKTLWEGVLEWKGLDWSDIRRVVLTHQHPDHYGLAGYVQEMSGASVWMTKRSHDYALRLWGEDSRFPDDLRALYMAHGMPEEVMDAIADNLDGFVALVSPQPVVQYMEPGETIMLGDRRWELIDAPGHAYGAVCFYQPAMKWMVCGDQVLPHITPNVSAIPDEERDPLADFLRSLEQLKAYDVEFALPGHRDPFADFRGRIVELQSHHARRLNAMAGQLAEEPQTAFSLCEKLFGARLRENPHNLRFAMSETLAHLYHLELKGIIDSSKTEQGVYEFAAVKVTCPEIPAE</sequence>
<dbReference type="SUPFAM" id="SSF56281">
    <property type="entry name" value="Metallo-hydrolase/oxidoreductase"/>
    <property type="match status" value="1"/>
</dbReference>
<dbReference type="Pfam" id="PF00753">
    <property type="entry name" value="Lactamase_B"/>
    <property type="match status" value="1"/>
</dbReference>
<feature type="domain" description="Metallo-beta-lactamase" evidence="4">
    <location>
        <begin position="25"/>
        <end position="238"/>
    </location>
</feature>
<dbReference type="InterPro" id="IPR036388">
    <property type="entry name" value="WH-like_DNA-bd_sf"/>
</dbReference>
<evidence type="ECO:0000259" key="4">
    <source>
        <dbReference type="SMART" id="SM00849"/>
    </source>
</evidence>
<evidence type="ECO:0000313" key="5">
    <source>
        <dbReference type="EMBL" id="MCR2802579.1"/>
    </source>
</evidence>
<evidence type="ECO:0000256" key="3">
    <source>
        <dbReference type="ARBA" id="ARBA00048505"/>
    </source>
</evidence>
<dbReference type="AlphaFoldDB" id="A0A9X2S6T1"/>
<proteinExistence type="predicted"/>
<dbReference type="InterPro" id="IPR048933">
    <property type="entry name" value="B_lactamase-like_C"/>
</dbReference>